<evidence type="ECO:0000256" key="3">
    <source>
        <dbReference type="PROSITE-ProRule" id="PRU00169"/>
    </source>
</evidence>
<name>A0ABX2B5U8_9BACT</name>
<dbReference type="Proteomes" id="UP000820977">
    <property type="component" value="Unassembled WGS sequence"/>
</dbReference>
<evidence type="ECO:0000313" key="6">
    <source>
        <dbReference type="EMBL" id="NPE26050.1"/>
    </source>
</evidence>
<dbReference type="SUPFAM" id="SSF52172">
    <property type="entry name" value="CheY-like"/>
    <property type="match status" value="1"/>
</dbReference>
<feature type="domain" description="HTH luxR-type" evidence="4">
    <location>
        <begin position="147"/>
        <end position="210"/>
    </location>
</feature>
<dbReference type="SMART" id="SM00448">
    <property type="entry name" value="REC"/>
    <property type="match status" value="1"/>
</dbReference>
<keyword evidence="7" id="KW-1185">Reference proteome</keyword>
<keyword evidence="2" id="KW-0238">DNA-binding</keyword>
<sequence>MKISAAYRLRDLSVAIVDDHALVLEGFKSLLNKHGVNDVVTFSKAAELMDILPAHGFDIYIVDIGMPDVNGFVLIDAIRERYADARIIVNTIHEEIWLIRRMLDRGVNAILYKTTDFSRVIEAIVTVLNGERYFCPEYRKTLKRLDIGNDIPSLREIEVLRDIARGYTSKEIASHLFVSENTVESHRKSLFSKLKARNIADLVMKAVAMGYIMPSDYTDE</sequence>
<proteinExistence type="predicted"/>
<dbReference type="SUPFAM" id="SSF46894">
    <property type="entry name" value="C-terminal effector domain of the bipartite response regulators"/>
    <property type="match status" value="1"/>
</dbReference>
<dbReference type="PRINTS" id="PR00038">
    <property type="entry name" value="HTHLUXR"/>
</dbReference>
<dbReference type="InterPro" id="IPR039420">
    <property type="entry name" value="WalR-like"/>
</dbReference>
<gene>
    <name evidence="6" type="ORF">HPS54_11115</name>
</gene>
<dbReference type="InterPro" id="IPR036388">
    <property type="entry name" value="WH-like_DNA-bd_sf"/>
</dbReference>
<dbReference type="PANTHER" id="PTHR43214">
    <property type="entry name" value="TWO-COMPONENT RESPONSE REGULATOR"/>
    <property type="match status" value="1"/>
</dbReference>
<dbReference type="RefSeq" id="WP_172345519.1">
    <property type="nucleotide sequence ID" value="NZ_CATEIB010000122.1"/>
</dbReference>
<dbReference type="SMART" id="SM00421">
    <property type="entry name" value="HTH_LUXR"/>
    <property type="match status" value="1"/>
</dbReference>
<dbReference type="InterPro" id="IPR001789">
    <property type="entry name" value="Sig_transdc_resp-reg_receiver"/>
</dbReference>
<dbReference type="CDD" id="cd06170">
    <property type="entry name" value="LuxR_C_like"/>
    <property type="match status" value="1"/>
</dbReference>
<protein>
    <submittedName>
        <fullName evidence="6">Response regulator transcription factor</fullName>
    </submittedName>
</protein>
<dbReference type="CDD" id="cd17535">
    <property type="entry name" value="REC_NarL-like"/>
    <property type="match status" value="1"/>
</dbReference>
<dbReference type="Pfam" id="PF00196">
    <property type="entry name" value="GerE"/>
    <property type="match status" value="1"/>
</dbReference>
<dbReference type="InterPro" id="IPR011006">
    <property type="entry name" value="CheY-like_superfamily"/>
</dbReference>
<comment type="caution">
    <text evidence="6">The sequence shown here is derived from an EMBL/GenBank/DDBJ whole genome shotgun (WGS) entry which is preliminary data.</text>
</comment>
<dbReference type="Gene3D" id="3.40.50.2300">
    <property type="match status" value="1"/>
</dbReference>
<dbReference type="PROSITE" id="PS00622">
    <property type="entry name" value="HTH_LUXR_1"/>
    <property type="match status" value="1"/>
</dbReference>
<feature type="domain" description="Response regulatory" evidence="5">
    <location>
        <begin position="13"/>
        <end position="128"/>
    </location>
</feature>
<evidence type="ECO:0000256" key="1">
    <source>
        <dbReference type="ARBA" id="ARBA00022553"/>
    </source>
</evidence>
<evidence type="ECO:0000259" key="5">
    <source>
        <dbReference type="PROSITE" id="PS50110"/>
    </source>
</evidence>
<accession>A0ABX2B5U8</accession>
<dbReference type="PROSITE" id="PS50110">
    <property type="entry name" value="RESPONSE_REGULATORY"/>
    <property type="match status" value="1"/>
</dbReference>
<organism evidence="6 7">
    <name type="scientific">Xylanibacter caecicola</name>
    <dbReference type="NCBI Taxonomy" id="2736294"/>
    <lineage>
        <taxon>Bacteria</taxon>
        <taxon>Pseudomonadati</taxon>
        <taxon>Bacteroidota</taxon>
        <taxon>Bacteroidia</taxon>
        <taxon>Bacteroidales</taxon>
        <taxon>Prevotellaceae</taxon>
        <taxon>Xylanibacter</taxon>
    </lineage>
</organism>
<evidence type="ECO:0000313" key="7">
    <source>
        <dbReference type="Proteomes" id="UP000820977"/>
    </source>
</evidence>
<dbReference type="PROSITE" id="PS50043">
    <property type="entry name" value="HTH_LUXR_2"/>
    <property type="match status" value="1"/>
</dbReference>
<feature type="modified residue" description="4-aspartylphosphate" evidence="3">
    <location>
        <position position="63"/>
    </location>
</feature>
<reference evidence="6 7" key="1">
    <citation type="submission" date="2020-05" db="EMBL/GenBank/DDBJ databases">
        <title>Distinct polysaccharide utilization as determinants for interspecies competition between intestinal Prevotella spp.</title>
        <authorList>
            <person name="Galvez E.J.C."/>
            <person name="Iljazovic A."/>
            <person name="Strowig T."/>
        </authorList>
    </citation>
    <scope>NUCLEOTIDE SEQUENCE [LARGE SCALE GENOMIC DNA]</scope>
    <source>
        <strain evidence="6 7">PCHR</strain>
    </source>
</reference>
<dbReference type="InterPro" id="IPR058245">
    <property type="entry name" value="NreC/VraR/RcsB-like_REC"/>
</dbReference>
<evidence type="ECO:0000259" key="4">
    <source>
        <dbReference type="PROSITE" id="PS50043"/>
    </source>
</evidence>
<keyword evidence="1 3" id="KW-0597">Phosphoprotein</keyword>
<evidence type="ECO:0000256" key="2">
    <source>
        <dbReference type="ARBA" id="ARBA00023125"/>
    </source>
</evidence>
<dbReference type="InterPro" id="IPR016032">
    <property type="entry name" value="Sig_transdc_resp-reg_C-effctor"/>
</dbReference>
<dbReference type="PANTHER" id="PTHR43214:SF43">
    <property type="entry name" value="TWO-COMPONENT RESPONSE REGULATOR"/>
    <property type="match status" value="1"/>
</dbReference>
<dbReference type="EMBL" id="JABKKJ010000026">
    <property type="protein sequence ID" value="NPE26050.1"/>
    <property type="molecule type" value="Genomic_DNA"/>
</dbReference>
<dbReference type="Gene3D" id="1.10.10.10">
    <property type="entry name" value="Winged helix-like DNA-binding domain superfamily/Winged helix DNA-binding domain"/>
    <property type="match status" value="1"/>
</dbReference>
<dbReference type="Pfam" id="PF00072">
    <property type="entry name" value="Response_reg"/>
    <property type="match status" value="1"/>
</dbReference>
<dbReference type="InterPro" id="IPR000792">
    <property type="entry name" value="Tscrpt_reg_LuxR_C"/>
</dbReference>